<accession>A0A6A0BFF5</accession>
<name>A0A6A0BFF5_9LACT</name>
<protein>
    <recommendedName>
        <fullName evidence="1">Transposase DDE domain-containing protein</fullName>
    </recommendedName>
</protein>
<evidence type="ECO:0000313" key="2">
    <source>
        <dbReference type="EMBL" id="GFH43078.1"/>
    </source>
</evidence>
<evidence type="ECO:0000259" key="1">
    <source>
        <dbReference type="Pfam" id="PF13701"/>
    </source>
</evidence>
<proteinExistence type="predicted"/>
<comment type="caution">
    <text evidence="2">The sequence shown here is derived from an EMBL/GenBank/DDBJ whole genome shotgun (WGS) entry which is preliminary data.</text>
</comment>
<dbReference type="EMBL" id="BLLI01000055">
    <property type="protein sequence ID" value="GFH43078.1"/>
    <property type="molecule type" value="Genomic_DNA"/>
</dbReference>
<reference evidence="2 3" key="1">
    <citation type="submission" date="2020-02" db="EMBL/GenBank/DDBJ databases">
        <title>Draft genome sequence of Lactococcus sp. Hs30E4-3.</title>
        <authorList>
            <person name="Noda S."/>
            <person name="Yuki M."/>
            <person name="Ohkuma M."/>
        </authorList>
    </citation>
    <scope>NUCLEOTIDE SEQUENCE [LARGE SCALE GENOMIC DNA]</scope>
    <source>
        <strain evidence="2 3">Hs30E4-3</strain>
    </source>
</reference>
<gene>
    <name evidence="2" type="ORF">Hs30E_16290</name>
</gene>
<dbReference type="Proteomes" id="UP000480303">
    <property type="component" value="Unassembled WGS sequence"/>
</dbReference>
<feature type="domain" description="Transposase DDE" evidence="1">
    <location>
        <begin position="1"/>
        <end position="95"/>
    </location>
</feature>
<keyword evidence="3" id="KW-1185">Reference proteome</keyword>
<organism evidence="2 3">
    <name type="scientific">Pseudolactococcus hodotermopsidis</name>
    <dbReference type="NCBI Taxonomy" id="2709157"/>
    <lineage>
        <taxon>Bacteria</taxon>
        <taxon>Bacillati</taxon>
        <taxon>Bacillota</taxon>
        <taxon>Bacilli</taxon>
        <taxon>Lactobacillales</taxon>
        <taxon>Streptococcaceae</taxon>
        <taxon>Pseudolactococcus</taxon>
    </lineage>
</organism>
<evidence type="ECO:0000313" key="3">
    <source>
        <dbReference type="Proteomes" id="UP000480303"/>
    </source>
</evidence>
<dbReference type="AlphaFoldDB" id="A0A6A0BFF5"/>
<sequence>MDTTHSDTFGKQEFADYNPHYGGMGFQPKLAFDANGFCLGAMLCKGSEYSSTNIVDFVKPIIQFLKKECGIQTIIIRGDSGFATPDLYDFCEKENI</sequence>
<dbReference type="Pfam" id="PF13701">
    <property type="entry name" value="DDE_Tnp_1_4"/>
    <property type="match status" value="1"/>
</dbReference>
<dbReference type="InterPro" id="IPR025668">
    <property type="entry name" value="Tnp_DDE_dom"/>
</dbReference>